<dbReference type="Proteomes" id="UP000887569">
    <property type="component" value="Unplaced"/>
</dbReference>
<feature type="transmembrane region" description="Helical" evidence="1">
    <location>
        <begin position="72"/>
        <end position="98"/>
    </location>
</feature>
<keyword evidence="2" id="KW-1185">Reference proteome</keyword>
<reference evidence="3" key="1">
    <citation type="submission" date="2022-11" db="UniProtKB">
        <authorList>
            <consortium name="WormBaseParasite"/>
        </authorList>
    </citation>
    <scope>IDENTIFICATION</scope>
</reference>
<name>A0A914ZPT4_PARUN</name>
<keyword evidence="1" id="KW-0812">Transmembrane</keyword>
<dbReference type="WBParaSite" id="PgB05_g055_t01">
    <property type="protein sequence ID" value="PgB05_g055_t01"/>
    <property type="gene ID" value="PgB05_g055"/>
</dbReference>
<evidence type="ECO:0000256" key="1">
    <source>
        <dbReference type="SAM" id="Phobius"/>
    </source>
</evidence>
<accession>A0A914ZPT4</accession>
<organism evidence="2 3">
    <name type="scientific">Parascaris univalens</name>
    <name type="common">Nematode worm</name>
    <dbReference type="NCBI Taxonomy" id="6257"/>
    <lineage>
        <taxon>Eukaryota</taxon>
        <taxon>Metazoa</taxon>
        <taxon>Ecdysozoa</taxon>
        <taxon>Nematoda</taxon>
        <taxon>Chromadorea</taxon>
        <taxon>Rhabditida</taxon>
        <taxon>Spirurina</taxon>
        <taxon>Ascaridomorpha</taxon>
        <taxon>Ascaridoidea</taxon>
        <taxon>Ascarididae</taxon>
        <taxon>Parascaris</taxon>
    </lineage>
</organism>
<keyword evidence="1" id="KW-0472">Membrane</keyword>
<keyword evidence="1" id="KW-1133">Transmembrane helix</keyword>
<protein>
    <submittedName>
        <fullName evidence="3">Uncharacterized protein</fullName>
    </submittedName>
</protein>
<evidence type="ECO:0000313" key="2">
    <source>
        <dbReference type="Proteomes" id="UP000887569"/>
    </source>
</evidence>
<feature type="transmembrane region" description="Helical" evidence="1">
    <location>
        <begin position="20"/>
        <end position="43"/>
    </location>
</feature>
<evidence type="ECO:0000313" key="3">
    <source>
        <dbReference type="WBParaSite" id="PgB05_g055_t01"/>
    </source>
</evidence>
<proteinExistence type="predicted"/>
<sequence>MLIILQRNTELLWQPLSSLLFSQSTIFVYIAVVICVAFIDALLNVRNDSALYFDALQLLWRKSESMLVQDQITATVFLIVVLLLYSITALCSIVEQFFGNINEKMSRNQSNNDLAKLALYFSCDIIFAILSVYVYISPTKRNLLERCSSNGALLGYLQSFGQPAWPAISTFFYCIPLRQAILMRLNMMVASAHTSKRGTPPLRKLSIKASASPVFQLFVKHKKEANGDRVQAANMKNIATGLRTVPIIV</sequence>
<dbReference type="AlphaFoldDB" id="A0A914ZPT4"/>
<feature type="transmembrane region" description="Helical" evidence="1">
    <location>
        <begin position="118"/>
        <end position="136"/>
    </location>
</feature>